<protein>
    <submittedName>
        <fullName evidence="2">DUF1467 family protein</fullName>
    </submittedName>
</protein>
<comment type="caution">
    <text evidence="2">The sequence shown here is derived from an EMBL/GenBank/DDBJ whole genome shotgun (WGS) entry which is preliminary data.</text>
</comment>
<evidence type="ECO:0000313" key="2">
    <source>
        <dbReference type="EMBL" id="GMG81649.1"/>
    </source>
</evidence>
<dbReference type="InterPro" id="IPR009935">
    <property type="entry name" value="DUF1467"/>
</dbReference>
<feature type="transmembrane region" description="Helical" evidence="1">
    <location>
        <begin position="53"/>
        <end position="73"/>
    </location>
</feature>
<keyword evidence="3" id="KW-1185">Reference proteome</keyword>
<keyword evidence="1" id="KW-0472">Membrane</keyword>
<sequence length="90" mass="10085">MSFTSGLVFYAVCWMVTFLIINPLWQKSQAEDGNVVPGTPASAPVDPMLRRKALWTTLWATCVFAILVVIIEFRLISLEDVSWATPPSLR</sequence>
<keyword evidence="1" id="KW-0812">Transmembrane</keyword>
<dbReference type="Pfam" id="PF07330">
    <property type="entry name" value="DUF1467"/>
    <property type="match status" value="1"/>
</dbReference>
<reference evidence="2 3" key="1">
    <citation type="submission" date="2023-04" db="EMBL/GenBank/DDBJ databases">
        <title>Marinoamorphus aggregata gen. nov., sp. Nov., isolate from tissue of brittle star Ophioplocus japonicus.</title>
        <authorList>
            <person name="Kawano K."/>
            <person name="Sawayama S."/>
            <person name="Nakagawa S."/>
        </authorList>
    </citation>
    <scope>NUCLEOTIDE SEQUENCE [LARGE SCALE GENOMIC DNA]</scope>
    <source>
        <strain evidence="2 3">NKW23</strain>
    </source>
</reference>
<gene>
    <name evidence="2" type="ORF">LNKW23_08620</name>
</gene>
<dbReference type="EMBL" id="BSYI01000005">
    <property type="protein sequence ID" value="GMG81649.1"/>
    <property type="molecule type" value="Genomic_DNA"/>
</dbReference>
<organism evidence="2 3">
    <name type="scientific">Paralimibaculum aggregatum</name>
    <dbReference type="NCBI Taxonomy" id="3036245"/>
    <lineage>
        <taxon>Bacteria</taxon>
        <taxon>Pseudomonadati</taxon>
        <taxon>Pseudomonadota</taxon>
        <taxon>Alphaproteobacteria</taxon>
        <taxon>Rhodobacterales</taxon>
        <taxon>Paracoccaceae</taxon>
        <taxon>Paralimibaculum</taxon>
    </lineage>
</organism>
<evidence type="ECO:0000256" key="1">
    <source>
        <dbReference type="SAM" id="Phobius"/>
    </source>
</evidence>
<dbReference type="Proteomes" id="UP001239909">
    <property type="component" value="Unassembled WGS sequence"/>
</dbReference>
<feature type="transmembrane region" description="Helical" evidence="1">
    <location>
        <begin position="7"/>
        <end position="25"/>
    </location>
</feature>
<evidence type="ECO:0000313" key="3">
    <source>
        <dbReference type="Proteomes" id="UP001239909"/>
    </source>
</evidence>
<accession>A0ABQ6LE71</accession>
<name>A0ABQ6LE71_9RHOB</name>
<proteinExistence type="predicted"/>
<keyword evidence="1" id="KW-1133">Transmembrane helix</keyword>
<dbReference type="RefSeq" id="WP_285670366.1">
    <property type="nucleotide sequence ID" value="NZ_BSYI01000005.1"/>
</dbReference>